<name>A0A6G5QIH6_9BACT</name>
<reference evidence="1 2" key="1">
    <citation type="submission" date="2016-07" db="EMBL/GenBank/DDBJ databases">
        <title>Comparative genomics of the Campylobacter concisus group.</title>
        <authorList>
            <person name="Miller W.G."/>
            <person name="Yee E."/>
            <person name="Chapman M.H."/>
            <person name="Huynh S."/>
            <person name="Bono J.L."/>
            <person name="On S.L.W."/>
            <person name="StLeger J."/>
            <person name="Foster G."/>
            <person name="Parker C.T."/>
        </authorList>
    </citation>
    <scope>NUCLEOTIDE SEQUENCE [LARGE SCALE GENOMIC DNA]</scope>
    <source>
        <strain evidence="1 2">CCUG 21559</strain>
    </source>
</reference>
<evidence type="ECO:0000313" key="1">
    <source>
        <dbReference type="EMBL" id="QCD45296.1"/>
    </source>
</evidence>
<keyword evidence="2" id="KW-1185">Reference proteome</keyword>
<organism evidence="1 2">
    <name type="scientific">Campylobacter mucosalis CCUG 21559</name>
    <dbReference type="NCBI Taxonomy" id="1032067"/>
    <lineage>
        <taxon>Bacteria</taxon>
        <taxon>Pseudomonadati</taxon>
        <taxon>Campylobacterota</taxon>
        <taxon>Epsilonproteobacteria</taxon>
        <taxon>Campylobacterales</taxon>
        <taxon>Campylobacteraceae</taxon>
        <taxon>Campylobacter</taxon>
    </lineage>
</organism>
<accession>A0A6G5QIH6</accession>
<gene>
    <name evidence="1" type="ORF">CMUC_1537</name>
</gene>
<dbReference type="Proteomes" id="UP000503264">
    <property type="component" value="Chromosome"/>
</dbReference>
<evidence type="ECO:0000313" key="2">
    <source>
        <dbReference type="Proteomes" id="UP000503264"/>
    </source>
</evidence>
<dbReference type="EMBL" id="CP012542">
    <property type="protein sequence ID" value="QCD45296.1"/>
    <property type="molecule type" value="Genomic_DNA"/>
</dbReference>
<dbReference type="AlphaFoldDB" id="A0A6G5QIH6"/>
<dbReference type="SUPFAM" id="SSF52091">
    <property type="entry name" value="SpoIIaa-like"/>
    <property type="match status" value="1"/>
</dbReference>
<dbReference type="InterPro" id="IPR036513">
    <property type="entry name" value="STAS_dom_sf"/>
</dbReference>
<protein>
    <submittedName>
        <fullName evidence="1">Uncharacterized protein</fullName>
    </submittedName>
</protein>
<proteinExistence type="predicted"/>
<sequence>MKLVFENSLAVLMPFGFLDVGSSEISDENEKMIVARGVNFILVSFKNVVFFTPSWIHSVLSRLQKISQQNGVGMGVCDYNDVIYELLIKSSSNFANLSFFQTKDVASIFFASRLLDEQEVAIVIPKTEQRNFIEMKLGDRGYRACVFSNESEAGKHNLPVITSKTHILTQGKNLQIFTKSNIVVYRASGMIDSSFVADFNSFYHSTLLRSGFKFFIFWINITSGVNSHGANFLIKLADFSAEYGAIIAVCGLRQSNISEELYLALKDANILVYNQFTDFLNDDSILYMKKRQLDPEIVRNINKNIIDILPFLMSSVVDVLSSVSQSQIVCVNTRIESCKVSQDDEMVYGCVCFYGDFDMRVLMGINSNKIEQICQMIADKNDDILSSYTKLFSIITDKILRFLILRGINTKVSIPKIFTKEDFFDNVSKGAFIDLNLANANIGKLFIGR</sequence>
<dbReference type="RefSeq" id="WP_171994077.1">
    <property type="nucleotide sequence ID" value="NZ_CP012542.1"/>
</dbReference>